<proteinExistence type="predicted"/>
<dbReference type="AlphaFoldDB" id="A0A381ZUP8"/>
<sequence>MIIRTKVLSFSLCILFTSPSFAVNDSAILADEFPTTLSSYGFFKDLGRQIPEDEVIPYNLITVLFTDYAEKNRFVYIPARKQVRYFEDSVFDFPVGSALIKTFSYFNTEANLEHTNIWIETRLLLRKKSGWETLVYVWNNEQTEAYLKLAGKTIYTQFKDLDGNIRNVRYRVPNKNQCKECHSKDDVVLPIGPKQRNLNRDFDYSDKTMNQLDKWFESGIINNSITTIGPVADANNTADDIGRRARAYLDINCGHCHSHNGSANSTGLYLDYNVQNAKQLGVYKSPVAAGLGSGSLKYSIVPGNPDASILLFRMTSNNPAIMMPETGRSMVHKEGVALIREWIQSLENK</sequence>
<dbReference type="InterPro" id="IPR022269">
    <property type="entry name" value="SO_2930-like_C"/>
</dbReference>
<evidence type="ECO:0008006" key="2">
    <source>
        <dbReference type="Google" id="ProtNLM"/>
    </source>
</evidence>
<accession>A0A381ZUP8</accession>
<gene>
    <name evidence="1" type="ORF">METZ01_LOCUS145872</name>
</gene>
<protein>
    <recommendedName>
        <fullName evidence="2">Cytochrome c domain-containing protein</fullName>
    </recommendedName>
</protein>
<evidence type="ECO:0000313" key="1">
    <source>
        <dbReference type="EMBL" id="SVA93018.1"/>
    </source>
</evidence>
<dbReference type="NCBIfam" id="TIGR03806">
    <property type="entry name" value="chp_HNE_0200"/>
    <property type="match status" value="1"/>
</dbReference>
<reference evidence="1" key="1">
    <citation type="submission" date="2018-05" db="EMBL/GenBank/DDBJ databases">
        <authorList>
            <person name="Lanie J.A."/>
            <person name="Ng W.-L."/>
            <person name="Kazmierczak K.M."/>
            <person name="Andrzejewski T.M."/>
            <person name="Davidsen T.M."/>
            <person name="Wayne K.J."/>
            <person name="Tettelin H."/>
            <person name="Glass J.I."/>
            <person name="Rusch D."/>
            <person name="Podicherti R."/>
            <person name="Tsui H.-C.T."/>
            <person name="Winkler M.E."/>
        </authorList>
    </citation>
    <scope>NUCLEOTIDE SEQUENCE</scope>
</reference>
<dbReference type="EMBL" id="UINC01022752">
    <property type="protein sequence ID" value="SVA93018.1"/>
    <property type="molecule type" value="Genomic_DNA"/>
</dbReference>
<organism evidence="1">
    <name type="scientific">marine metagenome</name>
    <dbReference type="NCBI Taxonomy" id="408172"/>
    <lineage>
        <taxon>unclassified sequences</taxon>
        <taxon>metagenomes</taxon>
        <taxon>ecological metagenomes</taxon>
    </lineage>
</organism>
<name>A0A381ZUP8_9ZZZZ</name>